<accession>A0ABW5FPY0</accession>
<dbReference type="InterPro" id="IPR032466">
    <property type="entry name" value="Metal_Hydrolase"/>
</dbReference>
<protein>
    <submittedName>
        <fullName evidence="1">DUF6282 family protein</fullName>
    </submittedName>
</protein>
<dbReference type="InterPro" id="IPR046249">
    <property type="entry name" value="DUF6282"/>
</dbReference>
<evidence type="ECO:0000313" key="1">
    <source>
        <dbReference type="EMBL" id="MFD2415862.1"/>
    </source>
</evidence>
<dbReference type="EMBL" id="JBHUKR010000004">
    <property type="protein sequence ID" value="MFD2415862.1"/>
    <property type="molecule type" value="Genomic_DNA"/>
</dbReference>
<comment type="caution">
    <text evidence="1">The sequence shown here is derived from an EMBL/GenBank/DDBJ whole genome shotgun (WGS) entry which is preliminary data.</text>
</comment>
<dbReference type="SUPFAM" id="SSF51556">
    <property type="entry name" value="Metallo-dependent hydrolases"/>
    <property type="match status" value="1"/>
</dbReference>
<reference evidence="2" key="1">
    <citation type="journal article" date="2019" name="Int. J. Syst. Evol. Microbiol.">
        <title>The Global Catalogue of Microorganisms (GCM) 10K type strain sequencing project: providing services to taxonomists for standard genome sequencing and annotation.</title>
        <authorList>
            <consortium name="The Broad Institute Genomics Platform"/>
            <consortium name="The Broad Institute Genome Sequencing Center for Infectious Disease"/>
            <person name="Wu L."/>
            <person name="Ma J."/>
        </authorList>
    </citation>
    <scope>NUCLEOTIDE SEQUENCE [LARGE SCALE GENOMIC DNA]</scope>
    <source>
        <strain evidence="2">CGMCC 4.7645</strain>
    </source>
</reference>
<proteinExistence type="predicted"/>
<name>A0ABW5FPY0_9PSEU</name>
<dbReference type="Proteomes" id="UP001597417">
    <property type="component" value="Unassembled WGS sequence"/>
</dbReference>
<dbReference type="RefSeq" id="WP_378262050.1">
    <property type="nucleotide sequence ID" value="NZ_JBHUKR010000004.1"/>
</dbReference>
<sequence length="293" mass="31495">MAVTSEAAEALYGAVDLHCHSGPNPLLREFDHVEAVADGARLRMRAILMKSHHHNTVMDLLAMRPALEKYETKAFGGIALNAQVGGINPYAVAMSLRMGGKAVWFPTFSSRQHVAHGPKNPPMAVELPNRIVEIADDDGKLLDEVYEVLDLIAENDCLLSSGHLGFAEARRVFEAGAARGVQRMVVTHPNHVVGATQQDCIGLAGMGVYIEHELGAYDPAGKIKWDPADLLDWIRAVGASKTVLASDLGQKGRPMPVDGFLRVGGILLELGLTAEELHQMACVNPAFLLGLDG</sequence>
<keyword evidence="2" id="KW-1185">Reference proteome</keyword>
<dbReference type="Pfam" id="PF19799">
    <property type="entry name" value="DUF6282"/>
    <property type="match status" value="1"/>
</dbReference>
<organism evidence="1 2">
    <name type="scientific">Amycolatopsis pigmentata</name>
    <dbReference type="NCBI Taxonomy" id="450801"/>
    <lineage>
        <taxon>Bacteria</taxon>
        <taxon>Bacillati</taxon>
        <taxon>Actinomycetota</taxon>
        <taxon>Actinomycetes</taxon>
        <taxon>Pseudonocardiales</taxon>
        <taxon>Pseudonocardiaceae</taxon>
        <taxon>Amycolatopsis</taxon>
    </lineage>
</organism>
<evidence type="ECO:0000313" key="2">
    <source>
        <dbReference type="Proteomes" id="UP001597417"/>
    </source>
</evidence>
<gene>
    <name evidence="1" type="ORF">ACFSXZ_05925</name>
</gene>